<dbReference type="InterPro" id="IPR005240">
    <property type="entry name" value="DUF389"/>
</dbReference>
<keyword evidence="2" id="KW-0812">Transmembrane</keyword>
<gene>
    <name evidence="3" type="ORF">SAMN05192554_11373</name>
</gene>
<feature type="transmembrane region" description="Helical" evidence="2">
    <location>
        <begin position="123"/>
        <end position="142"/>
    </location>
</feature>
<keyword evidence="2" id="KW-1133">Transmembrane helix</keyword>
<evidence type="ECO:0008006" key="5">
    <source>
        <dbReference type="Google" id="ProtNLM"/>
    </source>
</evidence>
<dbReference type="EMBL" id="FNIA01000013">
    <property type="protein sequence ID" value="SDN05636.1"/>
    <property type="molecule type" value="Genomic_DNA"/>
</dbReference>
<keyword evidence="4" id="KW-1185">Reference proteome</keyword>
<accession>A0A1G9YAH1</accession>
<feature type="compositionally biased region" description="Basic residues" evidence="1">
    <location>
        <begin position="232"/>
        <end position="245"/>
    </location>
</feature>
<name>A0A1G9YAH1_9EURY</name>
<feature type="transmembrane region" description="Helical" evidence="2">
    <location>
        <begin position="183"/>
        <end position="201"/>
    </location>
</feature>
<reference evidence="3 4" key="1">
    <citation type="submission" date="2016-10" db="EMBL/GenBank/DDBJ databases">
        <authorList>
            <person name="de Groot N.N."/>
        </authorList>
    </citation>
    <scope>NUCLEOTIDE SEQUENCE [LARGE SCALE GENOMIC DNA]</scope>
    <source>
        <strain evidence="4">EB21,IBRC-M 10013,KCTC 4048</strain>
    </source>
</reference>
<proteinExistence type="predicted"/>
<evidence type="ECO:0000256" key="2">
    <source>
        <dbReference type="SAM" id="Phobius"/>
    </source>
</evidence>
<dbReference type="Pfam" id="PF04087">
    <property type="entry name" value="DUF389"/>
    <property type="match status" value="1"/>
</dbReference>
<sequence length="259" mass="27935">MEPVPWPVRLIRTLVPSSDVSAVRSVLDEHDIDYLLFEEDSGRDDAVVVEFPLPTQAVETVLDDLGEATAVDETYTVVASAEGVFSEHDDQLEERFITGDEEDDSIATEEIRSTALDLTPSPVTYYAMTLLSVLVATAGLLLDSPAIVVGSMVIAPLVGSALTASVGTVLLDREMVLDGFRTQLYGLLLAVVGATVFSLGLKSAAFLPPALDVTTTQQISQRISRSALGHGRPLRGRGRRRRPVRRATDGDGQRQDLSE</sequence>
<feature type="transmembrane region" description="Helical" evidence="2">
    <location>
        <begin position="149"/>
        <end position="171"/>
    </location>
</feature>
<dbReference type="Proteomes" id="UP000199370">
    <property type="component" value="Unassembled WGS sequence"/>
</dbReference>
<protein>
    <recommendedName>
        <fullName evidence="5">TIGR00341 family protein</fullName>
    </recommendedName>
</protein>
<evidence type="ECO:0000256" key="1">
    <source>
        <dbReference type="SAM" id="MobiDB-lite"/>
    </source>
</evidence>
<organism evidence="3 4">
    <name type="scientific">Haloarchaeobius iranensis</name>
    <dbReference type="NCBI Taxonomy" id="996166"/>
    <lineage>
        <taxon>Archaea</taxon>
        <taxon>Methanobacteriati</taxon>
        <taxon>Methanobacteriota</taxon>
        <taxon>Stenosarchaea group</taxon>
        <taxon>Halobacteria</taxon>
        <taxon>Halobacteriales</taxon>
        <taxon>Halorubellaceae</taxon>
        <taxon>Haloarchaeobius</taxon>
    </lineage>
</organism>
<dbReference type="AlphaFoldDB" id="A0A1G9YAH1"/>
<feature type="region of interest" description="Disordered" evidence="1">
    <location>
        <begin position="222"/>
        <end position="259"/>
    </location>
</feature>
<evidence type="ECO:0000313" key="3">
    <source>
        <dbReference type="EMBL" id="SDN05636.1"/>
    </source>
</evidence>
<evidence type="ECO:0000313" key="4">
    <source>
        <dbReference type="Proteomes" id="UP000199370"/>
    </source>
</evidence>
<keyword evidence="2" id="KW-0472">Membrane</keyword>
<dbReference type="PANTHER" id="PTHR20992">
    <property type="entry name" value="AT15442P-RELATED"/>
    <property type="match status" value="1"/>
</dbReference>
<dbReference type="STRING" id="996166.SAMN05192554_11373"/>
<dbReference type="PANTHER" id="PTHR20992:SF9">
    <property type="entry name" value="AT15442P-RELATED"/>
    <property type="match status" value="1"/>
</dbReference>
<feature type="compositionally biased region" description="Basic and acidic residues" evidence="1">
    <location>
        <begin position="246"/>
        <end position="259"/>
    </location>
</feature>